<reference evidence="3 4" key="1">
    <citation type="submission" date="2024-02" db="EMBL/GenBank/DDBJ databases">
        <title>New especies of Spiribacter isolated from saline water.</title>
        <authorList>
            <person name="Leon M.J."/>
            <person name="De La Haba R."/>
            <person name="Sanchez-Porro C."/>
            <person name="Ventosa A."/>
        </authorList>
    </citation>
    <scope>NUCLEOTIDE SEQUENCE [LARGE SCALE GENOMIC DNA]</scope>
    <source>
        <strain evidence="4">ag22IC6-390</strain>
    </source>
</reference>
<dbReference type="RefSeq" id="WP_367991124.1">
    <property type="nucleotide sequence ID" value="NZ_JBAKFM010000005.1"/>
</dbReference>
<evidence type="ECO:0000256" key="1">
    <source>
        <dbReference type="ARBA" id="ARBA00022612"/>
    </source>
</evidence>
<evidence type="ECO:0000313" key="4">
    <source>
        <dbReference type="Proteomes" id="UP001556709"/>
    </source>
</evidence>
<keyword evidence="4" id="KW-1185">Reference proteome</keyword>
<gene>
    <name evidence="3" type="ORF">V6X73_09300</name>
</gene>
<organism evidence="3 4">
    <name type="scientific">Spiribacter pallidus</name>
    <dbReference type="NCBI Taxonomy" id="1987936"/>
    <lineage>
        <taxon>Bacteria</taxon>
        <taxon>Pseudomonadati</taxon>
        <taxon>Pseudomonadota</taxon>
        <taxon>Gammaproteobacteria</taxon>
        <taxon>Chromatiales</taxon>
        <taxon>Ectothiorhodospiraceae</taxon>
        <taxon>Spiribacter</taxon>
    </lineage>
</organism>
<dbReference type="InterPro" id="IPR035421">
    <property type="entry name" value="Terminase_6C"/>
</dbReference>
<dbReference type="Gene3D" id="3.40.50.300">
    <property type="entry name" value="P-loop containing nucleotide triphosphate hydrolases"/>
    <property type="match status" value="1"/>
</dbReference>
<protein>
    <submittedName>
        <fullName evidence="3">Terminase family protein</fullName>
    </submittedName>
</protein>
<sequence>MQLKIKATKPQADFLTLDRRYRLFCAGYGAGKSEALVAAAMIDACQSSDALVAVYAPTFDLVRLIVAARLQEKLAEHGIEHKYNRQDNAIYTSTPDWGDFILRTLDNPERIVGYESYTAHVDELDTLKTEHAKDAWNKIIARNRQQPSGINNPFNQASAYTTPEGFRFAHWRWVQNATDEHGIVQAPSYSNPYLPEGYLNSLRESYPEALADAYIEGKFVNLQSGTVYSSFDRGRCHSKEQIAEGERLYVGLDFNVGKMAAVVYIRRGEELHAAEEIVDAYDTPAVIDTLQERYPQHTICVYPDASGTSRKTVNASQSDIALLQQAGFQVRAPKRNPAVKDRIIAANRGFEQGLVKVNTKRCPEFTRCLEQQAYDKNGEPDKTSGHDHLNDAGTYPIAYEMPVRKPVSDVQIKFAI</sequence>
<feature type="domain" description="Terminase large subunit gp17-like C-terminal" evidence="2">
    <location>
        <begin position="251"/>
        <end position="397"/>
    </location>
</feature>
<dbReference type="Pfam" id="PF17289">
    <property type="entry name" value="Terminase_6C"/>
    <property type="match status" value="1"/>
</dbReference>
<comment type="caution">
    <text evidence="3">The sequence shown here is derived from an EMBL/GenBank/DDBJ whole genome shotgun (WGS) entry which is preliminary data.</text>
</comment>
<name>A0ABV3TG17_9GAMM</name>
<evidence type="ECO:0000259" key="2">
    <source>
        <dbReference type="Pfam" id="PF17289"/>
    </source>
</evidence>
<dbReference type="Proteomes" id="UP001556709">
    <property type="component" value="Unassembled WGS sequence"/>
</dbReference>
<dbReference type="Pfam" id="PF03237">
    <property type="entry name" value="Terminase_6N"/>
    <property type="match status" value="1"/>
</dbReference>
<dbReference type="EMBL" id="JBAKFM010000005">
    <property type="protein sequence ID" value="MEX0469921.1"/>
    <property type="molecule type" value="Genomic_DNA"/>
</dbReference>
<proteinExistence type="predicted"/>
<dbReference type="InterPro" id="IPR027417">
    <property type="entry name" value="P-loop_NTPase"/>
</dbReference>
<keyword evidence="1" id="KW-1188">Viral release from host cell</keyword>
<evidence type="ECO:0000313" key="3">
    <source>
        <dbReference type="EMBL" id="MEX0469921.1"/>
    </source>
</evidence>
<accession>A0ABV3TG17</accession>
<dbReference type="Gene3D" id="3.30.420.280">
    <property type="match status" value="1"/>
</dbReference>